<dbReference type="AlphaFoldDB" id="A0A6N6N8G1"/>
<organism evidence="3 4">
    <name type="scientific">Pseudodesulfovibrio senegalensis</name>
    <dbReference type="NCBI Taxonomy" id="1721087"/>
    <lineage>
        <taxon>Bacteria</taxon>
        <taxon>Pseudomonadati</taxon>
        <taxon>Thermodesulfobacteriota</taxon>
        <taxon>Desulfovibrionia</taxon>
        <taxon>Desulfovibrionales</taxon>
        <taxon>Desulfovibrionaceae</taxon>
    </lineage>
</organism>
<feature type="domain" description="Uncharacterized protein TP-0789" evidence="2">
    <location>
        <begin position="73"/>
        <end position="260"/>
    </location>
</feature>
<dbReference type="Pfam" id="PF17131">
    <property type="entry name" value="LolA_like"/>
    <property type="match status" value="1"/>
</dbReference>
<evidence type="ECO:0000259" key="2">
    <source>
        <dbReference type="Pfam" id="PF17131"/>
    </source>
</evidence>
<keyword evidence="3" id="KW-0449">Lipoprotein</keyword>
<proteinExistence type="predicted"/>
<comment type="caution">
    <text evidence="3">The sequence shown here is derived from an EMBL/GenBank/DDBJ whole genome shotgun (WGS) entry which is preliminary data.</text>
</comment>
<gene>
    <name evidence="3" type="ORF">F8A88_03250</name>
</gene>
<sequence length="267" mass="30090">MEISFAATPAAAANPVPDAGPGVDEIVKRANHAALYQGDTCKGTVALKIVDSQGRVRNRSLNIIRKNNGQDDGDQLYLTYFKAPADVRKMVFLVHKTTEPGQDDSRWLYMPSLDLVKRIAAGDKRTSFAGSDFLYEDISGRNLSEDRHELVDTKSGNFVIRNTPLDPGSVEFSHYVAHVDQKTYLPMLVEYYKPGGQLYRIMEVVKVENVKTDNGNVYPTVTNSMVRNLETGSTTTMTYSDIRYDIPLKDELFGERYLRRPPREVMR</sequence>
<dbReference type="EMBL" id="WAIE01000001">
    <property type="protein sequence ID" value="KAB1443868.1"/>
    <property type="molecule type" value="Genomic_DNA"/>
</dbReference>
<dbReference type="Proteomes" id="UP000438699">
    <property type="component" value="Unassembled WGS sequence"/>
</dbReference>
<keyword evidence="4" id="KW-1185">Reference proteome</keyword>
<evidence type="ECO:0000256" key="1">
    <source>
        <dbReference type="SAM" id="MobiDB-lite"/>
    </source>
</evidence>
<name>A0A6N6N8G1_9BACT</name>
<dbReference type="InterPro" id="IPR033399">
    <property type="entry name" value="TP_0789-like"/>
</dbReference>
<reference evidence="3 4" key="1">
    <citation type="journal article" date="2017" name="Int. J. Syst. Evol. Microbiol.">
        <title>Desulfovibrio senegalensis sp. nov., a mesophilic sulfate reducer isolated from marine sediment.</title>
        <authorList>
            <person name="Thioye A."/>
            <person name="Gam Z.B.A."/>
            <person name="Mbengue M."/>
            <person name="Cayol J.L."/>
            <person name="Joseph-Bartoli M."/>
            <person name="Toure-Kane C."/>
            <person name="Labat M."/>
        </authorList>
    </citation>
    <scope>NUCLEOTIDE SEQUENCE [LARGE SCALE GENOMIC DNA]</scope>
    <source>
        <strain evidence="3 4">DSM 101509</strain>
    </source>
</reference>
<evidence type="ECO:0000313" key="3">
    <source>
        <dbReference type="EMBL" id="KAB1443868.1"/>
    </source>
</evidence>
<protein>
    <submittedName>
        <fullName evidence="3">Outer membrane lipoprotein-sorting protein</fullName>
    </submittedName>
</protein>
<feature type="region of interest" description="Disordered" evidence="1">
    <location>
        <begin position="1"/>
        <end position="20"/>
    </location>
</feature>
<dbReference type="Gene3D" id="2.50.20.10">
    <property type="entry name" value="Lipoprotein localisation LolA/LolB/LppX"/>
    <property type="match status" value="1"/>
</dbReference>
<dbReference type="CDD" id="cd16329">
    <property type="entry name" value="LolA_like"/>
    <property type="match status" value="1"/>
</dbReference>
<evidence type="ECO:0000313" key="4">
    <source>
        <dbReference type="Proteomes" id="UP000438699"/>
    </source>
</evidence>
<dbReference type="OrthoDB" id="9803781at2"/>
<accession>A0A6N6N8G1</accession>